<dbReference type="AlphaFoldDB" id="A0A9W9Z4X3"/>
<evidence type="ECO:0000256" key="2">
    <source>
        <dbReference type="SAM" id="MobiDB-lite"/>
    </source>
</evidence>
<protein>
    <submittedName>
        <fullName evidence="4">Uncharacterized protein</fullName>
    </submittedName>
</protein>
<accession>A0A9W9Z4X3</accession>
<keyword evidence="3" id="KW-0472">Membrane</keyword>
<feature type="repeat" description="Filamin" evidence="1">
    <location>
        <begin position="318"/>
        <end position="400"/>
    </location>
</feature>
<comment type="caution">
    <text evidence="4">The sequence shown here is derived from an EMBL/GenBank/DDBJ whole genome shotgun (WGS) entry which is preliminary data.</text>
</comment>
<dbReference type="PROSITE" id="PS50194">
    <property type="entry name" value="FILAMIN_REPEAT"/>
    <property type="match status" value="1"/>
</dbReference>
<reference evidence="4" key="1">
    <citation type="submission" date="2023-01" db="EMBL/GenBank/DDBJ databases">
        <title>Genome assembly of the deep-sea coral Lophelia pertusa.</title>
        <authorList>
            <person name="Herrera S."/>
            <person name="Cordes E."/>
        </authorList>
    </citation>
    <scope>NUCLEOTIDE SEQUENCE</scope>
    <source>
        <strain evidence="4">USNM1676648</strain>
        <tissue evidence="4">Polyp</tissue>
    </source>
</reference>
<proteinExistence type="predicted"/>
<feature type="transmembrane region" description="Helical" evidence="3">
    <location>
        <begin position="59"/>
        <end position="77"/>
    </location>
</feature>
<dbReference type="InterPro" id="IPR013783">
    <property type="entry name" value="Ig-like_fold"/>
</dbReference>
<keyword evidence="5" id="KW-1185">Reference proteome</keyword>
<organism evidence="4 5">
    <name type="scientific">Desmophyllum pertusum</name>
    <dbReference type="NCBI Taxonomy" id="174260"/>
    <lineage>
        <taxon>Eukaryota</taxon>
        <taxon>Metazoa</taxon>
        <taxon>Cnidaria</taxon>
        <taxon>Anthozoa</taxon>
        <taxon>Hexacorallia</taxon>
        <taxon>Scleractinia</taxon>
        <taxon>Caryophylliina</taxon>
        <taxon>Caryophylliidae</taxon>
        <taxon>Desmophyllum</taxon>
    </lineage>
</organism>
<keyword evidence="3" id="KW-1133">Transmembrane helix</keyword>
<sequence>MDIKSAVCRSRALVTIASNGRRLKHEEHEPSMGTFSVRNLRADIQNISAMKHGRAFPNLLRFITCYLCACVAVYLYFRYYLMDESDYGIPPPALVVHDNPFRPLETFSSSEMAVSPNELFEKLRSKYRARKRPGILERVDGYNWHKSNDDVIARLEDSLEENYNFQSFPVDKKEVEKGSVDDSSSSVRHFNFSKYSIASDQSEDLKRRQNDTWIPENSTRDQANISSVAPKSRNNKLDLKMVQVIPNPETEQNSSISYRFQDFRHQWLRQRRARVDWQSVIKPCIDNMAWGQVKTHWSKLNRSSAVASDVMFWDIRPAGEFSKIFIQSKTSDHRTKLIGGDTWRVYVRGPSSVAVTIFDHNNGTYEALFLIMEPGVYQLLIYLDYSLCDGFKDPPRDWFIKGNAQGKYQKEGLLGTLDDYLKQPFKNGSDLK</sequence>
<dbReference type="Gene3D" id="2.60.40.10">
    <property type="entry name" value="Immunoglobulins"/>
    <property type="match status" value="1"/>
</dbReference>
<dbReference type="OrthoDB" id="5978576at2759"/>
<dbReference type="InterPro" id="IPR017868">
    <property type="entry name" value="Filamin/ABP280_repeat-like"/>
</dbReference>
<dbReference type="SUPFAM" id="SSF81296">
    <property type="entry name" value="E set domains"/>
    <property type="match status" value="1"/>
</dbReference>
<dbReference type="EMBL" id="MU826828">
    <property type="protein sequence ID" value="KAJ7374434.1"/>
    <property type="molecule type" value="Genomic_DNA"/>
</dbReference>
<dbReference type="PANTHER" id="PTHR16165">
    <property type="entry name" value="NXPE FAMILY MEMBER"/>
    <property type="match status" value="1"/>
</dbReference>
<gene>
    <name evidence="4" type="ORF">OS493_007540</name>
</gene>
<dbReference type="Proteomes" id="UP001163046">
    <property type="component" value="Unassembled WGS sequence"/>
</dbReference>
<name>A0A9W9Z4X3_9CNID</name>
<keyword evidence="3" id="KW-0812">Transmembrane</keyword>
<evidence type="ECO:0000313" key="4">
    <source>
        <dbReference type="EMBL" id="KAJ7374434.1"/>
    </source>
</evidence>
<feature type="compositionally biased region" description="Polar residues" evidence="2">
    <location>
        <begin position="211"/>
        <end position="225"/>
    </location>
</feature>
<evidence type="ECO:0000256" key="3">
    <source>
        <dbReference type="SAM" id="Phobius"/>
    </source>
</evidence>
<evidence type="ECO:0000256" key="1">
    <source>
        <dbReference type="PROSITE-ProRule" id="PRU00087"/>
    </source>
</evidence>
<feature type="region of interest" description="Disordered" evidence="2">
    <location>
        <begin position="201"/>
        <end position="225"/>
    </location>
</feature>
<dbReference type="InterPro" id="IPR014756">
    <property type="entry name" value="Ig_E-set"/>
</dbReference>
<evidence type="ECO:0000313" key="5">
    <source>
        <dbReference type="Proteomes" id="UP001163046"/>
    </source>
</evidence>
<dbReference type="PANTHER" id="PTHR16165:SF5">
    <property type="entry name" value="NXPE FAMILY MEMBER 3"/>
    <property type="match status" value="1"/>
</dbReference>